<dbReference type="Proteomes" id="UP001595847">
    <property type="component" value="Unassembled WGS sequence"/>
</dbReference>
<dbReference type="Pfam" id="PF09362">
    <property type="entry name" value="DUF1996"/>
    <property type="match status" value="1"/>
</dbReference>
<keyword evidence="4" id="KW-1185">Reference proteome</keyword>
<feature type="compositionally biased region" description="Gly residues" evidence="1">
    <location>
        <begin position="51"/>
        <end position="82"/>
    </location>
</feature>
<evidence type="ECO:0000259" key="2">
    <source>
        <dbReference type="Pfam" id="PF09362"/>
    </source>
</evidence>
<evidence type="ECO:0000313" key="4">
    <source>
        <dbReference type="Proteomes" id="UP001595847"/>
    </source>
</evidence>
<dbReference type="InterPro" id="IPR018535">
    <property type="entry name" value="DUF1996"/>
</dbReference>
<comment type="caution">
    <text evidence="3">The sequence shown here is derived from an EMBL/GenBank/DDBJ whole genome shotgun (WGS) entry which is preliminary data.</text>
</comment>
<dbReference type="PANTHER" id="PTHR43662:SF3">
    <property type="entry name" value="DOMAIN PROTEIN, PUTATIVE (AFU_ORTHOLOGUE AFUA_6G11970)-RELATED"/>
    <property type="match status" value="1"/>
</dbReference>
<proteinExistence type="predicted"/>
<gene>
    <name evidence="3" type="ORF">ACFOVU_02305</name>
</gene>
<dbReference type="RefSeq" id="WP_378529579.1">
    <property type="nucleotide sequence ID" value="NZ_JBHSBH010000003.1"/>
</dbReference>
<dbReference type="PANTHER" id="PTHR43662">
    <property type="match status" value="1"/>
</dbReference>
<feature type="region of interest" description="Disordered" evidence="1">
    <location>
        <begin position="33"/>
        <end position="87"/>
    </location>
</feature>
<feature type="domain" description="DUF1996" evidence="2">
    <location>
        <begin position="132"/>
        <end position="358"/>
    </location>
</feature>
<name>A0ABV8FHE1_9ACTN</name>
<evidence type="ECO:0000256" key="1">
    <source>
        <dbReference type="SAM" id="MobiDB-lite"/>
    </source>
</evidence>
<organism evidence="3 4">
    <name type="scientific">Nocardiopsis sediminis</name>
    <dbReference type="NCBI Taxonomy" id="1778267"/>
    <lineage>
        <taxon>Bacteria</taxon>
        <taxon>Bacillati</taxon>
        <taxon>Actinomycetota</taxon>
        <taxon>Actinomycetes</taxon>
        <taxon>Streptosporangiales</taxon>
        <taxon>Nocardiopsidaceae</taxon>
        <taxon>Nocardiopsis</taxon>
    </lineage>
</organism>
<dbReference type="EMBL" id="JBHSBH010000003">
    <property type="protein sequence ID" value="MFC3994729.1"/>
    <property type="molecule type" value="Genomic_DNA"/>
</dbReference>
<evidence type="ECO:0000313" key="3">
    <source>
        <dbReference type="EMBL" id="MFC3994729.1"/>
    </source>
</evidence>
<protein>
    <submittedName>
        <fullName evidence="3">DUF1996 domain-containing protein</fullName>
    </submittedName>
</protein>
<sequence length="378" mass="39372">MPVIGVTAAAALVLGIIFMAPVNDGGSLAQNVGFGQSGHGDGHDGNEAAWGGDGTQQGGEEGGDGGQDGGEGGDAGGIGPEGNGPVEEDFIDIAQVGAAEPPPEAQEGGSTGTFVTDCGVNANGLFNSENVIVAPGVEHGAQHTHDYVGNQNVNQFSEDVDGNNQLLLQGETSCDNGDQSMHYWPVLRDTTQEGADADVSGGGLDGNVGRIITPSQATLEFRGNPVSEVTEMPQFLQIITGNARAFTTNGQNANAKWSCTGFEDQVSGDKYPLCPEGSDVLRTFDFPSCWDGQNITSEDKRTHIVFPDESGACPGGTQAVPQLRQTLVYEVPEGTNFAVDGFPEEQHKPITDHSDFINVMPEELMATAVECINSGRDC</sequence>
<reference evidence="4" key="1">
    <citation type="journal article" date="2019" name="Int. J. Syst. Evol. Microbiol.">
        <title>The Global Catalogue of Microorganisms (GCM) 10K type strain sequencing project: providing services to taxonomists for standard genome sequencing and annotation.</title>
        <authorList>
            <consortium name="The Broad Institute Genomics Platform"/>
            <consortium name="The Broad Institute Genome Sequencing Center for Infectious Disease"/>
            <person name="Wu L."/>
            <person name="Ma J."/>
        </authorList>
    </citation>
    <scope>NUCLEOTIDE SEQUENCE [LARGE SCALE GENOMIC DNA]</scope>
    <source>
        <strain evidence="4">TBRC 1826</strain>
    </source>
</reference>
<accession>A0ABV8FHE1</accession>